<feature type="repeat" description="WD" evidence="4">
    <location>
        <begin position="206"/>
        <end position="247"/>
    </location>
</feature>
<evidence type="ECO:0000256" key="4">
    <source>
        <dbReference type="PROSITE-ProRule" id="PRU00221"/>
    </source>
</evidence>
<feature type="compositionally biased region" description="Polar residues" evidence="5">
    <location>
        <begin position="829"/>
        <end position="839"/>
    </location>
</feature>
<comment type="similarity">
    <text evidence="1">Belongs to the WD repeat WDR48 family.</text>
</comment>
<feature type="compositionally biased region" description="Pro residues" evidence="5">
    <location>
        <begin position="805"/>
        <end position="816"/>
    </location>
</feature>
<keyword evidence="3" id="KW-0677">Repeat</keyword>
<dbReference type="Proteomes" id="UP000008370">
    <property type="component" value="Unassembled WGS sequence"/>
</dbReference>
<dbReference type="STRING" id="650164.K5WD74"/>
<feature type="compositionally biased region" description="Basic and acidic residues" evidence="5">
    <location>
        <begin position="572"/>
        <end position="583"/>
    </location>
</feature>
<dbReference type="Gene3D" id="2.130.10.10">
    <property type="entry name" value="YVTN repeat-like/Quinoprotein amine dehydrogenase"/>
    <property type="match status" value="2"/>
</dbReference>
<feature type="compositionally biased region" description="Polar residues" evidence="5">
    <location>
        <begin position="867"/>
        <end position="878"/>
    </location>
</feature>
<feature type="region of interest" description="Disordered" evidence="5">
    <location>
        <begin position="798"/>
        <end position="878"/>
    </location>
</feature>
<dbReference type="PROSITE" id="PS50082">
    <property type="entry name" value="WD_REPEATS_2"/>
    <property type="match status" value="4"/>
</dbReference>
<organism evidence="6 7">
    <name type="scientific">Phanerochaete carnosa (strain HHB-10118-sp)</name>
    <name type="common">White-rot fungus</name>
    <name type="synonym">Peniophora carnosa</name>
    <dbReference type="NCBI Taxonomy" id="650164"/>
    <lineage>
        <taxon>Eukaryota</taxon>
        <taxon>Fungi</taxon>
        <taxon>Dikarya</taxon>
        <taxon>Basidiomycota</taxon>
        <taxon>Agaricomycotina</taxon>
        <taxon>Agaricomycetes</taxon>
        <taxon>Polyporales</taxon>
        <taxon>Phanerochaetaceae</taxon>
        <taxon>Phanerochaete</taxon>
    </lineage>
</organism>
<dbReference type="InParanoid" id="K5WD74"/>
<dbReference type="CDD" id="cd00200">
    <property type="entry name" value="WD40"/>
    <property type="match status" value="1"/>
</dbReference>
<dbReference type="AlphaFoldDB" id="K5WD74"/>
<feature type="compositionally biased region" description="Polar residues" evidence="5">
    <location>
        <begin position="352"/>
        <end position="376"/>
    </location>
</feature>
<dbReference type="InterPro" id="IPR001680">
    <property type="entry name" value="WD40_rpt"/>
</dbReference>
<feature type="region of interest" description="Disordered" evidence="5">
    <location>
        <begin position="564"/>
        <end position="583"/>
    </location>
</feature>
<feature type="region of interest" description="Disordered" evidence="5">
    <location>
        <begin position="680"/>
        <end position="718"/>
    </location>
</feature>
<feature type="region of interest" description="Disordered" evidence="5">
    <location>
        <begin position="1093"/>
        <end position="1117"/>
    </location>
</feature>
<proteinExistence type="inferred from homology"/>
<dbReference type="PANTHER" id="PTHR19862:SF14">
    <property type="entry name" value="WD REPEAT-CONTAINING PROTEIN 48"/>
    <property type="match status" value="1"/>
</dbReference>
<evidence type="ECO:0000256" key="1">
    <source>
        <dbReference type="ARBA" id="ARBA00006917"/>
    </source>
</evidence>
<keyword evidence="2 4" id="KW-0853">WD repeat</keyword>
<dbReference type="InterPro" id="IPR021772">
    <property type="entry name" value="WDR48/Bun107"/>
</dbReference>
<sequence>MTGWADEVAEDEDEVDEGRSDGDILGDVQDVNRRNKRRPPRPEDGIPWEEQWETDLEAFQPGQMSQFRQSVQAHTDWVNDVVLCNHNQTVVSASSDGTVKAWSPHAHSPSEPAIVGAHDDYVRCLAYCRDRQWLASASFDRTIKIWDPARTEQDALVTLNTPEASGPKASVYALAADPFGSVIASGSPERVVRMWDPRSGKRVSKLVGHTDNIRAILISEDARYLLTGSADASVKLWSLATQRCLHTFTHHADSVWSLFSNHPSLEIFYSGDRTGLVCKVDAEGCTDISEGECVLIAQESDSNALKALDGINKIVAMDDNLLWTASGSSSIKRWRVPQRRAVRAMVLGSGSDENLNFTTSPTDSPREQQSSPTLTNKLDFEREGDETWYGLPFESLVKLTSPNEGFAGFSGVGRGRDPEVATLYSAASIMSVPRLVRSPLQAVFSGNTASNVSGPLGVPRSASPIQADSITAHSRIPEETLHPRRTARAEYEEREMASDAVPLRTIPDEVIHGEQGLVRCALLNDRVHALTVNIEGAVAVWDIVRGACLGRFIAEDVAEASFCSSTSSSHGSKYDSQDTERSPREALETVKERVEGEAVVANWASIDTKTGLLSVHLNERCFEAEIYADEAGFGPEKHFGDEARINVGKWVLRNLFIHFIRDQQRAVAKRTRETNVPENHRMHRGAAPGHIDIGSNSPEQTRLSSEAKRSPTRSKSTVVVASPNMVPAVTPSITTSTGSSPLIPPMIPINASLRDPSALSPIPQSPLSTTNTPMPRRSATVDYGVPAAMRENDYFSLRGRRPSMSAPPPVPVPPSPDDFGSWGAPATKASDSNLSTPSTPGRLMGRLKAFGKTQKKSSTDTPGAATPGTNQTTEPATPATPLQTLFAAPLNPPSSNEAPSIPIPPHTSILISEECPSGWATLYRGQVSSTGQDARTLEEMMPFWLLEYLFVNRIPPIPTIKVSFVLLPYQSKDPNEDQLPELLNTAQSKLTASRFLRVRKLTHHVHDKLEKISNTGSRTATPRSSMDARSLASLSKQLSRTDSDLRLRPEDQFEILCNETVLPLDMTLASARQFVWKQSGELVMYYRRKKAAHEQPSVPTVGSHLTVGHPRPGQSHV</sequence>
<feature type="region of interest" description="Disordered" evidence="5">
    <location>
        <begin position="754"/>
        <end position="778"/>
    </location>
</feature>
<keyword evidence="7" id="KW-1185">Reference proteome</keyword>
<dbReference type="HOGENOM" id="CLU_002197_1_0_1"/>
<feature type="region of interest" description="Disordered" evidence="5">
    <location>
        <begin position="1009"/>
        <end position="1029"/>
    </location>
</feature>
<dbReference type="EMBL" id="JH930468">
    <property type="protein sequence ID" value="EKM61893.1"/>
    <property type="molecule type" value="Genomic_DNA"/>
</dbReference>
<dbReference type="Pfam" id="PF00400">
    <property type="entry name" value="WD40"/>
    <property type="match status" value="4"/>
</dbReference>
<dbReference type="InterPro" id="IPR051246">
    <property type="entry name" value="WDR48"/>
</dbReference>
<feature type="compositionally biased region" description="Polar residues" evidence="5">
    <location>
        <begin position="694"/>
        <end position="704"/>
    </location>
</feature>
<dbReference type="InterPro" id="IPR015943">
    <property type="entry name" value="WD40/YVTN_repeat-like_dom_sf"/>
</dbReference>
<gene>
    <name evidence="6" type="ORF">PHACADRAFT_83158</name>
</gene>
<dbReference type="PRINTS" id="PR00320">
    <property type="entry name" value="GPROTEINBRPT"/>
</dbReference>
<evidence type="ECO:0000256" key="5">
    <source>
        <dbReference type="SAM" id="MobiDB-lite"/>
    </source>
</evidence>
<evidence type="ECO:0000313" key="7">
    <source>
        <dbReference type="Proteomes" id="UP000008370"/>
    </source>
</evidence>
<dbReference type="GeneID" id="18920392"/>
<name>K5WD74_PHACS</name>
<dbReference type="InterPro" id="IPR036322">
    <property type="entry name" value="WD40_repeat_dom_sf"/>
</dbReference>
<dbReference type="PROSITE" id="PS50294">
    <property type="entry name" value="WD_REPEATS_REGION"/>
    <property type="match status" value="4"/>
</dbReference>
<feature type="repeat" description="WD" evidence="4">
    <location>
        <begin position="115"/>
        <end position="147"/>
    </location>
</feature>
<dbReference type="SUPFAM" id="SSF50978">
    <property type="entry name" value="WD40 repeat-like"/>
    <property type="match status" value="1"/>
</dbReference>
<feature type="compositionally biased region" description="Acidic residues" evidence="5">
    <location>
        <begin position="7"/>
        <end position="16"/>
    </location>
</feature>
<evidence type="ECO:0000256" key="2">
    <source>
        <dbReference type="ARBA" id="ARBA00022574"/>
    </source>
</evidence>
<accession>K5WD74</accession>
<evidence type="ECO:0000313" key="6">
    <source>
        <dbReference type="EMBL" id="EKM61893.1"/>
    </source>
</evidence>
<dbReference type="PANTHER" id="PTHR19862">
    <property type="entry name" value="WD REPEAT-CONTAINING PROTEIN 48"/>
    <property type="match status" value="1"/>
</dbReference>
<dbReference type="InterPro" id="IPR020472">
    <property type="entry name" value="WD40_PAC1"/>
</dbReference>
<feature type="region of interest" description="Disordered" evidence="5">
    <location>
        <begin position="468"/>
        <end position="497"/>
    </location>
</feature>
<dbReference type="FunCoup" id="K5WD74">
    <property type="interactions" value="567"/>
</dbReference>
<evidence type="ECO:0000256" key="3">
    <source>
        <dbReference type="ARBA" id="ARBA00022737"/>
    </source>
</evidence>
<dbReference type="OrthoDB" id="2421129at2759"/>
<protein>
    <submittedName>
        <fullName evidence="6">Uncharacterized protein</fullName>
    </submittedName>
</protein>
<feature type="compositionally biased region" description="Basic and acidic residues" evidence="5">
    <location>
        <begin position="475"/>
        <end position="497"/>
    </location>
</feature>
<dbReference type="RefSeq" id="XP_007391285.1">
    <property type="nucleotide sequence ID" value="XM_007391223.1"/>
</dbReference>
<feature type="repeat" description="WD" evidence="4">
    <location>
        <begin position="164"/>
        <end position="205"/>
    </location>
</feature>
<dbReference type="CDD" id="cd17041">
    <property type="entry name" value="Ubl_WDR48"/>
    <property type="match status" value="1"/>
</dbReference>
<dbReference type="GO" id="GO:0000724">
    <property type="term" value="P:double-strand break repair via homologous recombination"/>
    <property type="evidence" value="ECO:0007669"/>
    <property type="project" value="TreeGrafter"/>
</dbReference>
<dbReference type="SMART" id="SM00320">
    <property type="entry name" value="WD40"/>
    <property type="match status" value="7"/>
</dbReference>
<dbReference type="GO" id="GO:0043130">
    <property type="term" value="F:ubiquitin binding"/>
    <property type="evidence" value="ECO:0007669"/>
    <property type="project" value="TreeGrafter"/>
</dbReference>
<feature type="region of interest" description="Disordered" evidence="5">
    <location>
        <begin position="352"/>
        <end position="377"/>
    </location>
</feature>
<dbReference type="Pfam" id="PF11816">
    <property type="entry name" value="DUF3337"/>
    <property type="match status" value="1"/>
</dbReference>
<feature type="repeat" description="WD" evidence="4">
    <location>
        <begin position="71"/>
        <end position="103"/>
    </location>
</feature>
<feature type="compositionally biased region" description="Polar residues" evidence="5">
    <location>
        <begin position="1012"/>
        <end position="1024"/>
    </location>
</feature>
<dbReference type="KEGG" id="pco:PHACADRAFT_83158"/>
<feature type="region of interest" description="Disordered" evidence="5">
    <location>
        <begin position="1"/>
        <end position="49"/>
    </location>
</feature>
<reference evidence="6 7" key="1">
    <citation type="journal article" date="2012" name="BMC Genomics">
        <title>Comparative genomics of the white-rot fungi, Phanerochaete carnosa and P. chrysosporium, to elucidate the genetic basis of the distinct wood types they colonize.</title>
        <authorList>
            <person name="Suzuki H."/>
            <person name="MacDonald J."/>
            <person name="Syed K."/>
            <person name="Salamov A."/>
            <person name="Hori C."/>
            <person name="Aerts A."/>
            <person name="Henrissat B."/>
            <person name="Wiebenga A."/>
            <person name="vanKuyk P.A."/>
            <person name="Barry K."/>
            <person name="Lindquist E."/>
            <person name="LaButti K."/>
            <person name="Lapidus A."/>
            <person name="Lucas S."/>
            <person name="Coutinho P."/>
            <person name="Gong Y."/>
            <person name="Samejima M."/>
            <person name="Mahadevan R."/>
            <person name="Abou-Zaid M."/>
            <person name="de Vries R.P."/>
            <person name="Igarashi K."/>
            <person name="Yadav J.S."/>
            <person name="Grigoriev I.V."/>
            <person name="Master E.R."/>
        </authorList>
    </citation>
    <scope>NUCLEOTIDE SEQUENCE [LARGE SCALE GENOMIC DNA]</scope>
    <source>
        <strain evidence="6 7">HHB-10118-sp</strain>
    </source>
</reference>